<dbReference type="AlphaFoldDB" id="A0AA39L5E2"/>
<evidence type="ECO:0000259" key="6">
    <source>
        <dbReference type="Pfam" id="PF09258"/>
    </source>
</evidence>
<evidence type="ECO:0000313" key="7">
    <source>
        <dbReference type="EMBL" id="KAK0385171.1"/>
    </source>
</evidence>
<evidence type="ECO:0000256" key="4">
    <source>
        <dbReference type="ARBA" id="ARBA00023157"/>
    </source>
</evidence>
<dbReference type="Pfam" id="PF09258">
    <property type="entry name" value="Glyco_transf_64"/>
    <property type="match status" value="1"/>
</dbReference>
<proteinExistence type="predicted"/>
<feature type="domain" description="Glycosyl transferase 64" evidence="6">
    <location>
        <begin position="112"/>
        <end position="354"/>
    </location>
</feature>
<keyword evidence="5" id="KW-0812">Transmembrane</keyword>
<evidence type="ECO:0000256" key="3">
    <source>
        <dbReference type="ARBA" id="ARBA00023136"/>
    </source>
</evidence>
<organism evidence="7 8">
    <name type="scientific">Sarocladium strictum</name>
    <name type="common">Black bundle disease fungus</name>
    <name type="synonym">Acremonium strictum</name>
    <dbReference type="NCBI Taxonomy" id="5046"/>
    <lineage>
        <taxon>Eukaryota</taxon>
        <taxon>Fungi</taxon>
        <taxon>Dikarya</taxon>
        <taxon>Ascomycota</taxon>
        <taxon>Pezizomycotina</taxon>
        <taxon>Sordariomycetes</taxon>
        <taxon>Hypocreomycetidae</taxon>
        <taxon>Hypocreales</taxon>
        <taxon>Sarocladiaceae</taxon>
        <taxon>Sarocladium</taxon>
    </lineage>
</organism>
<dbReference type="EMBL" id="JAPDFR010000007">
    <property type="protein sequence ID" value="KAK0385171.1"/>
    <property type="molecule type" value="Genomic_DNA"/>
</dbReference>
<dbReference type="Proteomes" id="UP001175261">
    <property type="component" value="Unassembled WGS sequence"/>
</dbReference>
<keyword evidence="2" id="KW-0808">Transferase</keyword>
<evidence type="ECO:0000256" key="1">
    <source>
        <dbReference type="ARBA" id="ARBA00004370"/>
    </source>
</evidence>
<keyword evidence="4" id="KW-1015">Disulfide bond</keyword>
<name>A0AA39L5E2_SARSR</name>
<evidence type="ECO:0000256" key="2">
    <source>
        <dbReference type="ARBA" id="ARBA00022679"/>
    </source>
</evidence>
<dbReference type="InterPro" id="IPR029044">
    <property type="entry name" value="Nucleotide-diphossugar_trans"/>
</dbReference>
<dbReference type="InterPro" id="IPR015338">
    <property type="entry name" value="GT64_dom"/>
</dbReference>
<sequence length="376" mass="43325">MRSNLTTEKPRFFMFASAMTPVERCLQVIRSRVFHRIIGAIVSFALFVVGLLTLVHLNPGGHLPDPPEQIEHIIGPTHRSLNPTCESVNNTGNVDIWTEGIKKYENLRDDKFTIAIQTYRRPKELEKTLNTLLEGDDEIPSLLEVVIVWNDLEEEPPKDFKSRHGVHVRYRQSEKNSLNSRLIPDPSFQTQAILLSDDDVYYQPLDLEFAFQTWRKYGRNRLTGAMARCTRHNELGHLEYVFCSEGRDDHYNMIITNLAFSHIRFLDYYSSDDPVMKKIRAEVDLNMNCEDIAMNFVTQIITQEPPLLVFGDTPFVNMNPPGGISMHKGHFERRSKCLDHFSDLFGCFPLLDSNGYFGLGSGRHHWDALKARAYPH</sequence>
<comment type="subcellular location">
    <subcellularLocation>
        <location evidence="1">Membrane</location>
    </subcellularLocation>
</comment>
<dbReference type="InterPro" id="IPR004263">
    <property type="entry name" value="Exostosin"/>
</dbReference>
<dbReference type="PANTHER" id="PTHR48261">
    <property type="entry name" value="ACETYLGLUCOSAMINYLTRANSFERASE"/>
    <property type="match status" value="1"/>
</dbReference>
<accession>A0AA39L5E2</accession>
<dbReference type="GO" id="GO:0016020">
    <property type="term" value="C:membrane"/>
    <property type="evidence" value="ECO:0007669"/>
    <property type="project" value="UniProtKB-SubCell"/>
</dbReference>
<keyword evidence="5" id="KW-1133">Transmembrane helix</keyword>
<dbReference type="Gene3D" id="3.90.550.10">
    <property type="entry name" value="Spore Coat Polysaccharide Biosynthesis Protein SpsA, Chain A"/>
    <property type="match status" value="1"/>
</dbReference>
<keyword evidence="3 5" id="KW-0472">Membrane</keyword>
<protein>
    <recommendedName>
        <fullName evidence="6">Glycosyl transferase 64 domain-containing protein</fullName>
    </recommendedName>
</protein>
<dbReference type="GO" id="GO:0016757">
    <property type="term" value="F:glycosyltransferase activity"/>
    <property type="evidence" value="ECO:0007669"/>
    <property type="project" value="InterPro"/>
</dbReference>
<comment type="caution">
    <text evidence="7">The sequence shown here is derived from an EMBL/GenBank/DDBJ whole genome shotgun (WGS) entry which is preliminary data.</text>
</comment>
<dbReference type="SUPFAM" id="SSF53448">
    <property type="entry name" value="Nucleotide-diphospho-sugar transferases"/>
    <property type="match status" value="1"/>
</dbReference>
<evidence type="ECO:0000313" key="8">
    <source>
        <dbReference type="Proteomes" id="UP001175261"/>
    </source>
</evidence>
<gene>
    <name evidence="7" type="ORF">NLU13_7649</name>
</gene>
<feature type="transmembrane region" description="Helical" evidence="5">
    <location>
        <begin position="37"/>
        <end position="57"/>
    </location>
</feature>
<reference evidence="7" key="1">
    <citation type="submission" date="2022-10" db="EMBL/GenBank/DDBJ databases">
        <title>Determination and structural analysis of whole genome sequence of Sarocladium strictum F4-1.</title>
        <authorList>
            <person name="Hu L."/>
            <person name="Jiang Y."/>
        </authorList>
    </citation>
    <scope>NUCLEOTIDE SEQUENCE</scope>
    <source>
        <strain evidence="7">F4-1</strain>
    </source>
</reference>
<dbReference type="PANTHER" id="PTHR48261:SF2">
    <property type="entry name" value="ACETYLGLUCOSAMINYLTRANSFERASE"/>
    <property type="match status" value="1"/>
</dbReference>
<keyword evidence="8" id="KW-1185">Reference proteome</keyword>
<evidence type="ECO:0000256" key="5">
    <source>
        <dbReference type="SAM" id="Phobius"/>
    </source>
</evidence>